<comment type="caution">
    <text evidence="2">The sequence shown here is derived from an EMBL/GenBank/DDBJ whole genome shotgun (WGS) entry which is preliminary data.</text>
</comment>
<reference evidence="2 3" key="1">
    <citation type="submission" date="2024-03" db="EMBL/GenBank/DDBJ databases">
        <title>The Acrasis kona genome and developmental transcriptomes reveal deep origins of eukaryotic multicellular pathways.</title>
        <authorList>
            <person name="Sheikh S."/>
            <person name="Fu C.-J."/>
            <person name="Brown M.W."/>
            <person name="Baldauf S.L."/>
        </authorList>
    </citation>
    <scope>NUCLEOTIDE SEQUENCE [LARGE SCALE GENOMIC DNA]</scope>
    <source>
        <strain evidence="2 3">ATCC MYA-3509</strain>
    </source>
</reference>
<dbReference type="Gene3D" id="6.10.250.1710">
    <property type="match status" value="1"/>
</dbReference>
<name>A0AAW2ZGJ7_9EUKA</name>
<dbReference type="GO" id="GO:0006900">
    <property type="term" value="P:vesicle budding from membrane"/>
    <property type="evidence" value="ECO:0007669"/>
    <property type="project" value="TreeGrafter"/>
</dbReference>
<dbReference type="Proteomes" id="UP001431209">
    <property type="component" value="Unassembled WGS sequence"/>
</dbReference>
<protein>
    <submittedName>
        <fullName evidence="2">Charged multivesicular body protein VPS20</fullName>
    </submittedName>
</protein>
<dbReference type="InterPro" id="IPR005024">
    <property type="entry name" value="Snf7_fam"/>
</dbReference>
<sequence length="218" mass="24025">MSIFKKLFKKKDSSVKLSSKTEKATSKAVTQMQDTEDLLTKRRDLLQRKMEKEQEMAKASLAKGDRKAAAAALKRKKQYEAQMVKLDTQIDNIAQMNGSVQDATIGVDVLNSQVQGTKALKGIYKQVGGIDKVDKVYDDVRDAMDASHDLSQALSQNIGGGEMIDESELEDELAALEQETELKQKPIKIVRSLPSPGSAYVNSTRDEEDLAALEASMV</sequence>
<evidence type="ECO:0000313" key="3">
    <source>
        <dbReference type="Proteomes" id="UP001431209"/>
    </source>
</evidence>
<feature type="coiled-coil region" evidence="1">
    <location>
        <begin position="35"/>
        <end position="96"/>
    </location>
</feature>
<accession>A0AAW2ZGJ7</accession>
<gene>
    <name evidence="2" type="ORF">AKO1_015279</name>
</gene>
<proteinExistence type="predicted"/>
<keyword evidence="3" id="KW-1185">Reference proteome</keyword>
<dbReference type="Pfam" id="PF03357">
    <property type="entry name" value="Snf7"/>
    <property type="match status" value="1"/>
</dbReference>
<evidence type="ECO:0000313" key="2">
    <source>
        <dbReference type="EMBL" id="KAL0487935.1"/>
    </source>
</evidence>
<dbReference type="Gene3D" id="1.10.287.1060">
    <property type="entry name" value="ESAT-6-like"/>
    <property type="match status" value="1"/>
</dbReference>
<dbReference type="AlphaFoldDB" id="A0AAW2ZGJ7"/>
<dbReference type="EMBL" id="JAOPGA020001388">
    <property type="protein sequence ID" value="KAL0487935.1"/>
    <property type="molecule type" value="Genomic_DNA"/>
</dbReference>
<organism evidence="2 3">
    <name type="scientific">Acrasis kona</name>
    <dbReference type="NCBI Taxonomy" id="1008807"/>
    <lineage>
        <taxon>Eukaryota</taxon>
        <taxon>Discoba</taxon>
        <taxon>Heterolobosea</taxon>
        <taxon>Tetramitia</taxon>
        <taxon>Eutetramitia</taxon>
        <taxon>Acrasidae</taxon>
        <taxon>Acrasis</taxon>
    </lineage>
</organism>
<evidence type="ECO:0000256" key="1">
    <source>
        <dbReference type="SAM" id="Coils"/>
    </source>
</evidence>
<dbReference type="GO" id="GO:0032511">
    <property type="term" value="P:late endosome to vacuole transport via multivesicular body sorting pathway"/>
    <property type="evidence" value="ECO:0007669"/>
    <property type="project" value="TreeGrafter"/>
</dbReference>
<dbReference type="GO" id="GO:0005771">
    <property type="term" value="C:multivesicular body"/>
    <property type="evidence" value="ECO:0007669"/>
    <property type="project" value="TreeGrafter"/>
</dbReference>
<keyword evidence="1" id="KW-0175">Coiled coil</keyword>
<dbReference type="PANTHER" id="PTHR22761">
    <property type="entry name" value="CHARGED MULTIVESICULAR BODY PROTEIN"/>
    <property type="match status" value="1"/>
</dbReference>